<name>A0A835YGQ3_9STRA</name>
<dbReference type="EMBL" id="JAFCMP010000555">
    <property type="protein sequence ID" value="KAG5175052.1"/>
    <property type="molecule type" value="Genomic_DNA"/>
</dbReference>
<evidence type="ECO:0000313" key="4">
    <source>
        <dbReference type="Proteomes" id="UP000664859"/>
    </source>
</evidence>
<reference evidence="3" key="1">
    <citation type="submission" date="2021-02" db="EMBL/GenBank/DDBJ databases">
        <title>First Annotated Genome of the Yellow-green Alga Tribonema minus.</title>
        <authorList>
            <person name="Mahan K.M."/>
        </authorList>
    </citation>
    <scope>NUCLEOTIDE SEQUENCE</scope>
    <source>
        <strain evidence="3">UTEX B ZZ1240</strain>
    </source>
</reference>
<comment type="caution">
    <text evidence="3">The sequence shown here is derived from an EMBL/GenBank/DDBJ whole genome shotgun (WGS) entry which is preliminary data.</text>
</comment>
<dbReference type="GO" id="GO:0016491">
    <property type="term" value="F:oxidoreductase activity"/>
    <property type="evidence" value="ECO:0007669"/>
    <property type="project" value="UniProtKB-KW"/>
</dbReference>
<organism evidence="3 4">
    <name type="scientific">Tribonema minus</name>
    <dbReference type="NCBI Taxonomy" id="303371"/>
    <lineage>
        <taxon>Eukaryota</taxon>
        <taxon>Sar</taxon>
        <taxon>Stramenopiles</taxon>
        <taxon>Ochrophyta</taxon>
        <taxon>PX clade</taxon>
        <taxon>Xanthophyceae</taxon>
        <taxon>Tribonematales</taxon>
        <taxon>Tribonemataceae</taxon>
        <taxon>Tribonema</taxon>
    </lineage>
</organism>
<feature type="domain" description="Fe2OG dioxygenase" evidence="2">
    <location>
        <begin position="30"/>
        <end position="134"/>
    </location>
</feature>
<keyword evidence="1" id="KW-0479">Metal-binding</keyword>
<sequence length="469" mass="49452">MLLAGTSVDGTAAAVATLRHVKGRCAALAAAVGMQVNNWYLMIRGEGDSMHFHMDGGGRDDFVIRVSVQIGDGGSITFRAGHGQDSSVTVPLQANEAYMMNGHAAGKGDSNIHHGAPPTTSARTSVVIVADLVLAAHRPADRVAVEDTYAFDLFQVPAIPPATVEVPSLCAANPAERVVFNPHGRDIPYSALVENGKRHMNAMVPVDEDDHSAGRVKRACKLCALSPFGLTAGVIVSEETAALADIQQAVGELQLAAGAVTRQRTAAIHVGQFVAQQQTQLVAPSEQARKDQSKGGSASADAFARAAASLRPHLGGDTALTGPVLLKTGIKIKGDDGKDRAVDAMLQDVQARGGVQKLVEAARKADSDAGRSTKRLASPPGLSFDWANEVYYTRDDTRDPAGRPRPLSSHTTAQLKVLCKALGLHVSSSLQKQDYLRILREASQAHDRIGELFQPLPQQAGPAEAQMST</sequence>
<dbReference type="InterPro" id="IPR005123">
    <property type="entry name" value="Oxoglu/Fe-dep_dioxygenase_dom"/>
</dbReference>
<evidence type="ECO:0000313" key="3">
    <source>
        <dbReference type="EMBL" id="KAG5175052.1"/>
    </source>
</evidence>
<dbReference type="PROSITE" id="PS51471">
    <property type="entry name" value="FE2OG_OXY"/>
    <property type="match status" value="1"/>
</dbReference>
<evidence type="ECO:0000259" key="2">
    <source>
        <dbReference type="PROSITE" id="PS51471"/>
    </source>
</evidence>
<dbReference type="GO" id="GO:0046872">
    <property type="term" value="F:metal ion binding"/>
    <property type="evidence" value="ECO:0007669"/>
    <property type="project" value="UniProtKB-KW"/>
</dbReference>
<evidence type="ECO:0000256" key="1">
    <source>
        <dbReference type="RuleBase" id="RU003682"/>
    </source>
</evidence>
<keyword evidence="1" id="KW-0408">Iron</keyword>
<accession>A0A835YGQ3</accession>
<gene>
    <name evidence="3" type="ORF">JKP88DRAFT_229487</name>
</gene>
<protein>
    <recommendedName>
        <fullName evidence="2">Fe2OG dioxygenase domain-containing protein</fullName>
    </recommendedName>
</protein>
<proteinExistence type="inferred from homology"/>
<comment type="similarity">
    <text evidence="1">Belongs to the iron/ascorbate-dependent oxidoreductase family.</text>
</comment>
<dbReference type="Proteomes" id="UP000664859">
    <property type="component" value="Unassembled WGS sequence"/>
</dbReference>
<keyword evidence="4" id="KW-1185">Reference proteome</keyword>
<dbReference type="AlphaFoldDB" id="A0A835YGQ3"/>
<keyword evidence="1" id="KW-0560">Oxidoreductase</keyword>